<dbReference type="OrthoDB" id="2955631at2"/>
<sequence length="402" mass="41596">MWVRATVYCALAVVTALVGALVKTWIPETLAGRIGADSVGNLLGILAASMLAVTTFSLSTMVSAYSSASTGATPRATRLLIADSAAQSALATFIGAFLFSVVGLIALSTGLYGDSGRVVLFAATVLVIVLITLTLLRWIEQLSSFGRLGATINLVETATRRAIEAHLRDPHLGAAPGIGAPADGHPVDTDRIGYVEHVDVAHLSEIAQTAGVTVHVQSRSGSFAVPGRPLLVVDGAPPDADTVAALRAAFTIGDERSFDQDPRYGLVVLTEIGSRALSPATNDSGTAIDVIGTVTRLLCEWALAAPAPIEVRHARVFVPAIDVDDLFGDVFPLLARDGAGLLEVGVRLQKGLAAIAATGHAGFEAAARRHAGDALARADAAMSFEGDRRALRDAVVGLRTSA</sequence>
<feature type="transmembrane region" description="Helical" evidence="1">
    <location>
        <begin position="118"/>
        <end position="139"/>
    </location>
</feature>
<keyword evidence="1" id="KW-0812">Transmembrane</keyword>
<protein>
    <submittedName>
        <fullName evidence="2">DUF2254 domain-containing protein</fullName>
    </submittedName>
</protein>
<evidence type="ECO:0000313" key="3">
    <source>
        <dbReference type="Proteomes" id="UP000295543"/>
    </source>
</evidence>
<dbReference type="Proteomes" id="UP000295543">
    <property type="component" value="Unassembled WGS sequence"/>
</dbReference>
<keyword evidence="1" id="KW-0472">Membrane</keyword>
<accession>A0A4R5UFD6</accession>
<keyword evidence="1" id="KW-1133">Transmembrane helix</keyword>
<feature type="transmembrane region" description="Helical" evidence="1">
    <location>
        <begin position="89"/>
        <end position="112"/>
    </location>
</feature>
<name>A0A4R5UFD6_9GAMM</name>
<dbReference type="InterPro" id="IPR018723">
    <property type="entry name" value="DUF2254_membrane"/>
</dbReference>
<evidence type="ECO:0000313" key="2">
    <source>
        <dbReference type="EMBL" id="TDK34057.1"/>
    </source>
</evidence>
<organism evidence="2 3">
    <name type="scientific">Luteimonas terrae</name>
    <dbReference type="NCBI Taxonomy" id="1530191"/>
    <lineage>
        <taxon>Bacteria</taxon>
        <taxon>Pseudomonadati</taxon>
        <taxon>Pseudomonadota</taxon>
        <taxon>Gammaproteobacteria</taxon>
        <taxon>Lysobacterales</taxon>
        <taxon>Lysobacteraceae</taxon>
        <taxon>Luteimonas</taxon>
    </lineage>
</organism>
<evidence type="ECO:0000256" key="1">
    <source>
        <dbReference type="SAM" id="Phobius"/>
    </source>
</evidence>
<reference evidence="2 3" key="1">
    <citation type="submission" date="2019-03" db="EMBL/GenBank/DDBJ databases">
        <title>Luteimonas zhaokaii sp.nov., isolated from the rectal contents of Plateau pika in Yushu, Qinghai Province, China.</title>
        <authorList>
            <person name="Zhang G."/>
        </authorList>
    </citation>
    <scope>NUCLEOTIDE SEQUENCE [LARGE SCALE GENOMIC DNA]</scope>
    <source>
        <strain evidence="2 3">THG-MD21</strain>
    </source>
</reference>
<keyword evidence="3" id="KW-1185">Reference proteome</keyword>
<feature type="transmembrane region" description="Helical" evidence="1">
    <location>
        <begin position="44"/>
        <end position="68"/>
    </location>
</feature>
<proteinExistence type="predicted"/>
<dbReference type="Pfam" id="PF10011">
    <property type="entry name" value="DUF2254"/>
    <property type="match status" value="1"/>
</dbReference>
<comment type="caution">
    <text evidence="2">The sequence shown here is derived from an EMBL/GenBank/DDBJ whole genome shotgun (WGS) entry which is preliminary data.</text>
</comment>
<dbReference type="EMBL" id="SMTG01000002">
    <property type="protein sequence ID" value="TDK34057.1"/>
    <property type="molecule type" value="Genomic_DNA"/>
</dbReference>
<gene>
    <name evidence="2" type="ORF">E2F49_03750</name>
</gene>
<dbReference type="AlphaFoldDB" id="A0A4R5UFD6"/>